<sequence length="112" mass="11425">MANRVQILDKIERNCKQLGIVTSRSDAATLVAGGITITYVDAVIASPMGGVDGSVSPFLGIGIAAPGKINLSANPTTLIHLQVLRVACGHANTVVIPLGELQGSADMLGMGM</sequence>
<dbReference type="EMBL" id="LR796189">
    <property type="protein sequence ID" value="CAB4125001.1"/>
    <property type="molecule type" value="Genomic_DNA"/>
</dbReference>
<protein>
    <submittedName>
        <fullName evidence="1">Uncharacterized protein</fullName>
    </submittedName>
</protein>
<organism evidence="1">
    <name type="scientific">uncultured Caudovirales phage</name>
    <dbReference type="NCBI Taxonomy" id="2100421"/>
    <lineage>
        <taxon>Viruses</taxon>
        <taxon>Duplodnaviria</taxon>
        <taxon>Heunggongvirae</taxon>
        <taxon>Uroviricota</taxon>
        <taxon>Caudoviricetes</taxon>
        <taxon>Peduoviridae</taxon>
        <taxon>Maltschvirus</taxon>
        <taxon>Maltschvirus maltsch</taxon>
    </lineage>
</organism>
<gene>
    <name evidence="1" type="ORF">UFOVP53_48</name>
</gene>
<reference evidence="1" key="1">
    <citation type="submission" date="2020-04" db="EMBL/GenBank/DDBJ databases">
        <authorList>
            <person name="Chiriac C."/>
            <person name="Salcher M."/>
            <person name="Ghai R."/>
            <person name="Kavagutti S V."/>
        </authorList>
    </citation>
    <scope>NUCLEOTIDE SEQUENCE</scope>
</reference>
<proteinExistence type="predicted"/>
<evidence type="ECO:0000313" key="1">
    <source>
        <dbReference type="EMBL" id="CAB4125001.1"/>
    </source>
</evidence>
<accession>A0A6J5KSU5</accession>
<name>A0A6J5KSU5_9CAUD</name>